<evidence type="ECO:0000313" key="6">
    <source>
        <dbReference type="Proteomes" id="UP001500880"/>
    </source>
</evidence>
<dbReference type="EMBL" id="BAAADO010000003">
    <property type="protein sequence ID" value="GAA0490768.1"/>
    <property type="molecule type" value="Genomic_DNA"/>
</dbReference>
<reference evidence="6" key="1">
    <citation type="journal article" date="2019" name="Int. J. Syst. Evol. Microbiol.">
        <title>The Global Catalogue of Microorganisms (GCM) 10K type strain sequencing project: providing services to taxonomists for standard genome sequencing and annotation.</title>
        <authorList>
            <consortium name="The Broad Institute Genomics Platform"/>
            <consortium name="The Broad Institute Genome Sequencing Center for Infectious Disease"/>
            <person name="Wu L."/>
            <person name="Ma J."/>
        </authorList>
    </citation>
    <scope>NUCLEOTIDE SEQUENCE [LARGE SCALE GENOMIC DNA]</scope>
    <source>
        <strain evidence="6">JCM 12389</strain>
    </source>
</reference>
<comment type="similarity">
    <text evidence="4">Belongs to the GbsR family.</text>
</comment>
<keyword evidence="1 4" id="KW-0805">Transcription regulation</keyword>
<dbReference type="InterPro" id="IPR036390">
    <property type="entry name" value="WH_DNA-bd_sf"/>
</dbReference>
<dbReference type="Proteomes" id="UP001500880">
    <property type="component" value="Unassembled WGS sequence"/>
</dbReference>
<dbReference type="InterPro" id="IPR026282">
    <property type="entry name" value="MJ1563"/>
</dbReference>
<dbReference type="PIRSF" id="PIRSF006707">
    <property type="entry name" value="MJ1563"/>
    <property type="match status" value="1"/>
</dbReference>
<dbReference type="RefSeq" id="WP_343839609.1">
    <property type="nucleotide sequence ID" value="NZ_BAAADO010000003.1"/>
</dbReference>
<gene>
    <name evidence="5" type="ORF">GCM10008986_16000</name>
</gene>
<keyword evidence="3 4" id="KW-0804">Transcription</keyword>
<protein>
    <recommendedName>
        <fullName evidence="4">HTH-type transcriptional regulator</fullName>
    </recommendedName>
</protein>
<sequence length="161" mass="18715">MNVTTVEDISNKIIIEFAKTIEMFGMAPLEARLFVYLYLKNKPQTLDEMGAALGKSKTSMSTSIRSLSGANLVTRVWRKGVRKDLYEANHQIFKTFMNNYINKWLDASAHQMDALETIQQELHEHPNRKTSDLNELSDYLNQMIDFHIQLRESFRQLNVDD</sequence>
<dbReference type="SUPFAM" id="SSF46785">
    <property type="entry name" value="Winged helix' DNA-binding domain"/>
    <property type="match status" value="1"/>
</dbReference>
<evidence type="ECO:0000256" key="1">
    <source>
        <dbReference type="ARBA" id="ARBA00023015"/>
    </source>
</evidence>
<dbReference type="InterPro" id="IPR036388">
    <property type="entry name" value="WH-like_DNA-bd_sf"/>
</dbReference>
<keyword evidence="2 4" id="KW-0238">DNA-binding</keyword>
<organism evidence="5 6">
    <name type="scientific">Salinibacillus aidingensis</name>
    <dbReference type="NCBI Taxonomy" id="237684"/>
    <lineage>
        <taxon>Bacteria</taxon>
        <taxon>Bacillati</taxon>
        <taxon>Bacillota</taxon>
        <taxon>Bacilli</taxon>
        <taxon>Bacillales</taxon>
        <taxon>Bacillaceae</taxon>
        <taxon>Salinibacillus</taxon>
    </lineage>
</organism>
<evidence type="ECO:0000256" key="2">
    <source>
        <dbReference type="ARBA" id="ARBA00023125"/>
    </source>
</evidence>
<dbReference type="PANTHER" id="PTHR38465">
    <property type="entry name" value="HTH-TYPE TRANSCRIPTIONAL REGULATOR MJ1563-RELATED"/>
    <property type="match status" value="1"/>
</dbReference>
<dbReference type="Gene3D" id="1.10.10.10">
    <property type="entry name" value="Winged helix-like DNA-binding domain superfamily/Winged helix DNA-binding domain"/>
    <property type="match status" value="1"/>
</dbReference>
<evidence type="ECO:0000256" key="3">
    <source>
        <dbReference type="ARBA" id="ARBA00023163"/>
    </source>
</evidence>
<keyword evidence="6" id="KW-1185">Reference proteome</keyword>
<dbReference type="InterPro" id="IPR052362">
    <property type="entry name" value="HTH-GbsR_regulator"/>
</dbReference>
<evidence type="ECO:0000256" key="4">
    <source>
        <dbReference type="PIRNR" id="PIRNR006707"/>
    </source>
</evidence>
<comment type="caution">
    <text evidence="5">The sequence shown here is derived from an EMBL/GenBank/DDBJ whole genome shotgun (WGS) entry which is preliminary data.</text>
</comment>
<name>A0ABP3L2X3_9BACI</name>
<dbReference type="PANTHER" id="PTHR38465:SF1">
    <property type="entry name" value="HTH-TYPE TRANSCRIPTIONAL REGULATOR MJ1563-RELATED"/>
    <property type="match status" value="1"/>
</dbReference>
<evidence type="ECO:0000313" key="5">
    <source>
        <dbReference type="EMBL" id="GAA0490768.1"/>
    </source>
</evidence>
<proteinExistence type="inferred from homology"/>
<accession>A0ABP3L2X3</accession>